<feature type="region of interest" description="Disordered" evidence="1">
    <location>
        <begin position="236"/>
        <end position="272"/>
    </location>
</feature>
<dbReference type="Proteomes" id="UP000283841">
    <property type="component" value="Unassembled WGS sequence"/>
</dbReference>
<dbReference type="GO" id="GO:0016791">
    <property type="term" value="F:phosphatase activity"/>
    <property type="evidence" value="ECO:0007669"/>
    <property type="project" value="UniProtKB-ARBA"/>
</dbReference>
<gene>
    <name evidence="2" type="ORF">C8Q69DRAFT_447746</name>
</gene>
<dbReference type="RefSeq" id="XP_028481698.1">
    <property type="nucleotide sequence ID" value="XM_028629234.1"/>
</dbReference>
<protein>
    <submittedName>
        <fullName evidence="2">Putative HAD superfamily hydrolase</fullName>
    </submittedName>
</protein>
<dbReference type="PANTHER" id="PTHR18901:SF38">
    <property type="entry name" value="PSEUDOURIDINE-5'-PHOSPHATASE"/>
    <property type="match status" value="1"/>
</dbReference>
<sequence length="295" mass="33112">MATKKENFPRVRACLFDMDGLLIDSEDKYTAITNELLQQYGRPTLPWPIKAQLQGRPAPEASRIFHDWAQLPISPEEYAQKQSALQAKHFPSSKPLPGIPELLQNLSSTENTDKPVYIALATSSHSKNFKLKTDHLTDLFSVFPDSRRVLGDDPRIGKGRGKPLPDIYLLALETINQELRKKGEEDVKPEECLVFEDAVPGVEAGRRAGMRVVWCPHPGLLQEYKGREEEVLAGLTGAHKEEEKSDSEKEAEQLQAPRMKGAGRPGEEGDGWGELLLTLENFPYERYGITIPDKQ</sequence>
<dbReference type="SFLD" id="SFLDS00003">
    <property type="entry name" value="Haloacid_Dehalogenase"/>
    <property type="match status" value="1"/>
</dbReference>
<feature type="compositionally biased region" description="Basic and acidic residues" evidence="1">
    <location>
        <begin position="238"/>
        <end position="252"/>
    </location>
</feature>
<dbReference type="Pfam" id="PF00702">
    <property type="entry name" value="Hydrolase"/>
    <property type="match status" value="1"/>
</dbReference>
<dbReference type="AlphaFoldDB" id="A0A443HJN6"/>
<dbReference type="Gene3D" id="3.40.50.1000">
    <property type="entry name" value="HAD superfamily/HAD-like"/>
    <property type="match status" value="1"/>
</dbReference>
<dbReference type="SUPFAM" id="SSF56784">
    <property type="entry name" value="HAD-like"/>
    <property type="match status" value="1"/>
</dbReference>
<dbReference type="FunFam" id="3.40.50.1000:FF:000131">
    <property type="entry name" value="HAD superfamily hydrolase, putative"/>
    <property type="match status" value="1"/>
</dbReference>
<dbReference type="NCBIfam" id="TIGR01509">
    <property type="entry name" value="HAD-SF-IA-v3"/>
    <property type="match status" value="1"/>
</dbReference>
<keyword evidence="3" id="KW-1185">Reference proteome</keyword>
<proteinExistence type="predicted"/>
<organism evidence="2 3">
    <name type="scientific">Byssochlamys spectabilis</name>
    <name type="common">Paecilomyces variotii</name>
    <dbReference type="NCBI Taxonomy" id="264951"/>
    <lineage>
        <taxon>Eukaryota</taxon>
        <taxon>Fungi</taxon>
        <taxon>Dikarya</taxon>
        <taxon>Ascomycota</taxon>
        <taxon>Pezizomycotina</taxon>
        <taxon>Eurotiomycetes</taxon>
        <taxon>Eurotiomycetidae</taxon>
        <taxon>Eurotiales</taxon>
        <taxon>Thermoascaceae</taxon>
        <taxon>Paecilomyces</taxon>
    </lineage>
</organism>
<evidence type="ECO:0000313" key="3">
    <source>
        <dbReference type="Proteomes" id="UP000283841"/>
    </source>
</evidence>
<dbReference type="FunFam" id="1.10.150.240:FF:000001">
    <property type="entry name" value="Haloacid dehalogenase-like hydrolase domain"/>
    <property type="match status" value="1"/>
</dbReference>
<dbReference type="GeneID" id="39598511"/>
<dbReference type="EMBL" id="RCNU01000014">
    <property type="protein sequence ID" value="RWQ92053.1"/>
    <property type="molecule type" value="Genomic_DNA"/>
</dbReference>
<dbReference type="SFLD" id="SFLDG01129">
    <property type="entry name" value="C1.5:_HAD__Beta-PGM__Phosphata"/>
    <property type="match status" value="1"/>
</dbReference>
<dbReference type="InterPro" id="IPR036412">
    <property type="entry name" value="HAD-like_sf"/>
</dbReference>
<comment type="caution">
    <text evidence="2">The sequence shown here is derived from an EMBL/GenBank/DDBJ whole genome shotgun (WGS) entry which is preliminary data.</text>
</comment>
<reference evidence="2 3" key="1">
    <citation type="journal article" date="2018" name="Front. Microbiol.">
        <title>Genomic and genetic insights into a cosmopolitan fungus, Paecilomyces variotii (Eurotiales).</title>
        <authorList>
            <person name="Urquhart A.S."/>
            <person name="Mondo S.J."/>
            <person name="Makela M.R."/>
            <person name="Hane J.K."/>
            <person name="Wiebenga A."/>
            <person name="He G."/>
            <person name="Mihaltcheva S."/>
            <person name="Pangilinan J."/>
            <person name="Lipzen A."/>
            <person name="Barry K."/>
            <person name="de Vries R.P."/>
            <person name="Grigoriev I.V."/>
            <person name="Idnurm A."/>
        </authorList>
    </citation>
    <scope>NUCLEOTIDE SEQUENCE [LARGE SCALE GENOMIC DNA]</scope>
    <source>
        <strain evidence="2 3">CBS 101075</strain>
    </source>
</reference>
<evidence type="ECO:0000256" key="1">
    <source>
        <dbReference type="SAM" id="MobiDB-lite"/>
    </source>
</evidence>
<dbReference type="InterPro" id="IPR023198">
    <property type="entry name" value="PGP-like_dom2"/>
</dbReference>
<dbReference type="InterPro" id="IPR023214">
    <property type="entry name" value="HAD_sf"/>
</dbReference>
<dbReference type="VEuPathDB" id="FungiDB:C8Q69DRAFT_447746"/>
<evidence type="ECO:0000313" key="2">
    <source>
        <dbReference type="EMBL" id="RWQ92053.1"/>
    </source>
</evidence>
<keyword evidence="2" id="KW-0378">Hydrolase</keyword>
<dbReference type="Gene3D" id="1.10.150.240">
    <property type="entry name" value="Putative phosphatase, domain 2"/>
    <property type="match status" value="1"/>
</dbReference>
<dbReference type="PANTHER" id="PTHR18901">
    <property type="entry name" value="2-DEOXYGLUCOSE-6-PHOSPHATE PHOSPHATASE 2"/>
    <property type="match status" value="1"/>
</dbReference>
<accession>A0A443HJN6</accession>
<dbReference type="STRING" id="264951.A0A443HJN6"/>
<dbReference type="InterPro" id="IPR006439">
    <property type="entry name" value="HAD-SF_hydro_IA"/>
</dbReference>
<name>A0A443HJN6_BYSSP</name>